<evidence type="ECO:0000256" key="2">
    <source>
        <dbReference type="ARBA" id="ARBA00022801"/>
    </source>
</evidence>
<feature type="binding site" evidence="3">
    <location>
        <position position="391"/>
    </location>
    <ligand>
        <name>Zn(2+)</name>
        <dbReference type="ChEBI" id="CHEBI:29105"/>
        <label>2</label>
    </ligand>
</feature>
<dbReference type="Pfam" id="PF07687">
    <property type="entry name" value="M20_dimer"/>
    <property type="match status" value="1"/>
</dbReference>
<dbReference type="PANTHER" id="PTHR32494:SF5">
    <property type="entry name" value="ALLANTOATE AMIDOHYDROLASE"/>
    <property type="match status" value="1"/>
</dbReference>
<evidence type="ECO:0000256" key="3">
    <source>
        <dbReference type="PIRSR" id="PIRSR001235-1"/>
    </source>
</evidence>
<keyword evidence="2 5" id="KW-0378">Hydrolase</keyword>
<dbReference type="GO" id="GO:0016813">
    <property type="term" value="F:hydrolase activity, acting on carbon-nitrogen (but not peptide) bonds, in linear amidines"/>
    <property type="evidence" value="ECO:0007669"/>
    <property type="project" value="InterPro"/>
</dbReference>
<dbReference type="EMBL" id="CP045119">
    <property type="protein sequence ID" value="QIN81880.1"/>
    <property type="molecule type" value="Genomic_DNA"/>
</dbReference>
<comment type="cofactor">
    <cofactor evidence="3">
        <name>Zn(2+)</name>
        <dbReference type="ChEBI" id="CHEBI:29105"/>
    </cofactor>
    <text evidence="3">Binds 2 Zn(2+) ions per subunit.</text>
</comment>
<dbReference type="NCBIfam" id="TIGR01879">
    <property type="entry name" value="hydantase"/>
    <property type="match status" value="1"/>
</dbReference>
<accession>A0A6G8Q5Z9</accession>
<dbReference type="InterPro" id="IPR002933">
    <property type="entry name" value="Peptidase_M20"/>
</dbReference>
<evidence type="ECO:0000313" key="5">
    <source>
        <dbReference type="EMBL" id="QIN81880.1"/>
    </source>
</evidence>
<proteinExistence type="inferred from homology"/>
<sequence length="421" mass="45829">MGTQPLAIDRVRSAGRIGRDIEILAGPDYTRSEEAIRRYAYTPEYRNTLDYFIRELEALGFEHYEDPVGTLVARNRPGGEKVFGVGSHCDSNRNGGRYDGTMGVVTALEVCRLNEELGLGLPLQLISFLEEEGSGFGQMLLGSRIIAQRVTEEELRGGFRAVDDGRSFWEHAEEAGYEPGRWREAVHVLDDLIGWIELHIEQARVLQDTGNRIGVVNAVAGYVHADVTIHGRGDHAGATPMDFRQDAGLVAAECMLELERLAREAGKGTVGTVGEVELRPNLINAVPGEARFSLDIRGVDEEGFRGVARDIAAFAKEAAERRGMTADYARRQTLPATPLDDRVAGLLEEAAEAGGEPYMVMHSGAAHDTMSIADRVPSAMVFVPCRDGISHSPEEDADPADAALGAEVMLGAIKKFVENEV</sequence>
<dbReference type="EC" id="3.5.-.-" evidence="5"/>
<dbReference type="Gene3D" id="3.30.70.360">
    <property type="match status" value="1"/>
</dbReference>
<dbReference type="KEGG" id="rub:GBA63_03910"/>
<dbReference type="AlphaFoldDB" id="A0A6G8Q5Z9"/>
<feature type="binding site" evidence="3">
    <location>
        <position position="132"/>
    </location>
    <ligand>
        <name>Zn(2+)</name>
        <dbReference type="ChEBI" id="CHEBI:29105"/>
        <label>2</label>
    </ligand>
</feature>
<dbReference type="GO" id="GO:0046872">
    <property type="term" value="F:metal ion binding"/>
    <property type="evidence" value="ECO:0007669"/>
    <property type="project" value="UniProtKB-KW"/>
</dbReference>
<feature type="binding site" evidence="3">
    <location>
        <position position="99"/>
    </location>
    <ligand>
        <name>Zn(2+)</name>
        <dbReference type="ChEBI" id="CHEBI:29105"/>
        <label>1</label>
    </ligand>
</feature>
<reference evidence="5 6" key="1">
    <citation type="submission" date="2019-10" db="EMBL/GenBank/DDBJ databases">
        <title>Rubrobacter sp nov SCSIO 52090 isolated from a deep-sea sediment in the South China Sea.</title>
        <authorList>
            <person name="Chen R.W."/>
        </authorList>
    </citation>
    <scope>NUCLEOTIDE SEQUENCE [LARGE SCALE GENOMIC DNA]</scope>
    <source>
        <strain evidence="5 6">SCSIO 52909</strain>
    </source>
</reference>
<dbReference type="Proteomes" id="UP000501452">
    <property type="component" value="Chromosome"/>
</dbReference>
<feature type="domain" description="Peptidase M20 dimerisation" evidence="4">
    <location>
        <begin position="220"/>
        <end position="320"/>
    </location>
</feature>
<dbReference type="PIRSF" id="PIRSF001235">
    <property type="entry name" value="Amidase_carbamoylase"/>
    <property type="match status" value="1"/>
</dbReference>
<dbReference type="SUPFAM" id="SSF53187">
    <property type="entry name" value="Zn-dependent exopeptidases"/>
    <property type="match status" value="1"/>
</dbReference>
<comment type="similarity">
    <text evidence="1">Belongs to the peptidase M20 family.</text>
</comment>
<gene>
    <name evidence="5" type="ORF">GBA63_03910</name>
</gene>
<dbReference type="SUPFAM" id="SSF55031">
    <property type="entry name" value="Bacterial exopeptidase dimerisation domain"/>
    <property type="match status" value="1"/>
</dbReference>
<name>A0A6G8Q5Z9_9ACTN</name>
<evidence type="ECO:0000256" key="1">
    <source>
        <dbReference type="ARBA" id="ARBA00006153"/>
    </source>
</evidence>
<evidence type="ECO:0000259" key="4">
    <source>
        <dbReference type="Pfam" id="PF07687"/>
    </source>
</evidence>
<dbReference type="PANTHER" id="PTHR32494">
    <property type="entry name" value="ALLANTOATE DEIMINASE-RELATED"/>
    <property type="match status" value="1"/>
</dbReference>
<dbReference type="Gene3D" id="3.40.630.10">
    <property type="entry name" value="Zn peptidases"/>
    <property type="match status" value="1"/>
</dbReference>
<keyword evidence="3" id="KW-0479">Metal-binding</keyword>
<feature type="binding site" evidence="3">
    <location>
        <position position="99"/>
    </location>
    <ligand>
        <name>Zn(2+)</name>
        <dbReference type="ChEBI" id="CHEBI:29105"/>
        <label>2</label>
    </ligand>
</feature>
<organism evidence="5 6">
    <name type="scientific">Rubrobacter tropicus</name>
    <dbReference type="NCBI Taxonomy" id="2653851"/>
    <lineage>
        <taxon>Bacteria</taxon>
        <taxon>Bacillati</taxon>
        <taxon>Actinomycetota</taxon>
        <taxon>Rubrobacteria</taxon>
        <taxon>Rubrobacterales</taxon>
        <taxon>Rubrobacteraceae</taxon>
        <taxon>Rubrobacter</taxon>
    </lineage>
</organism>
<evidence type="ECO:0000313" key="6">
    <source>
        <dbReference type="Proteomes" id="UP000501452"/>
    </source>
</evidence>
<dbReference type="InterPro" id="IPR010158">
    <property type="entry name" value="Amidase_Cbmase"/>
</dbReference>
<feature type="binding site" evidence="3">
    <location>
        <position position="88"/>
    </location>
    <ligand>
        <name>Zn(2+)</name>
        <dbReference type="ChEBI" id="CHEBI:29105"/>
        <label>1</label>
    </ligand>
</feature>
<feature type="binding site" evidence="3">
    <location>
        <position position="199"/>
    </location>
    <ligand>
        <name>Zn(2+)</name>
        <dbReference type="ChEBI" id="CHEBI:29105"/>
        <label>1</label>
    </ligand>
</feature>
<dbReference type="InterPro" id="IPR036264">
    <property type="entry name" value="Bact_exopeptidase_dim_dom"/>
</dbReference>
<dbReference type="InterPro" id="IPR011650">
    <property type="entry name" value="Peptidase_M20_dimer"/>
</dbReference>
<dbReference type="Pfam" id="PF01546">
    <property type="entry name" value="Peptidase_M20"/>
    <property type="match status" value="1"/>
</dbReference>
<protein>
    <submittedName>
        <fullName evidence="5">Hydantoinase/carbamoylase family amidase</fullName>
        <ecNumber evidence="5">3.5.-.-</ecNumber>
    </submittedName>
</protein>
<dbReference type="RefSeq" id="WP_166173669.1">
    <property type="nucleotide sequence ID" value="NZ_CP045119.1"/>
</dbReference>
<keyword evidence="6" id="KW-1185">Reference proteome</keyword>
<keyword evidence="3" id="KW-0862">Zinc</keyword>